<name>A0A1I2ZEU3_9GAMM</name>
<dbReference type="EMBL" id="FOPY01000003">
    <property type="protein sequence ID" value="SFH36357.1"/>
    <property type="molecule type" value="Genomic_DNA"/>
</dbReference>
<organism evidence="2 3">
    <name type="scientific">Modicisalibacter xianhensis</name>
    <dbReference type="NCBI Taxonomy" id="442341"/>
    <lineage>
        <taxon>Bacteria</taxon>
        <taxon>Pseudomonadati</taxon>
        <taxon>Pseudomonadota</taxon>
        <taxon>Gammaproteobacteria</taxon>
        <taxon>Oceanospirillales</taxon>
        <taxon>Halomonadaceae</taxon>
        <taxon>Modicisalibacter</taxon>
    </lineage>
</organism>
<feature type="domain" description="Glycosyltransferase 2-like" evidence="1">
    <location>
        <begin position="13"/>
        <end position="162"/>
    </location>
</feature>
<keyword evidence="3" id="KW-1185">Reference proteome</keyword>
<dbReference type="PANTHER" id="PTHR22916">
    <property type="entry name" value="GLYCOSYLTRANSFERASE"/>
    <property type="match status" value="1"/>
</dbReference>
<dbReference type="STRING" id="442341.SAMN04487959_10380"/>
<evidence type="ECO:0000313" key="2">
    <source>
        <dbReference type="EMBL" id="SFH36357.1"/>
    </source>
</evidence>
<sequence length="322" mass="37324">MKSENNNFEVMVSVCCTAFNHANYIADALEGFIKQSVDFPIEILVHDDASTDGTQEVILEYEKRYPHLIKAICQKKNQHSQGRYAFAHILYPMARGKYIAFCDGDDYWTDPLKLKKQVEFLENNPDYVICGHDAYVINESGIVSTSKLPDVHKRDAVSRQLQKNRDILTLSICFRNLRVPIPEEYSNVMNGDAFLFSWLGNFGHYKYMDDIKPGAYRVHAGGMWSLLDMKEKKVNSMVTYYWLAQYYKSMGSHDIAFYHLTQAVYIAVDELCILGIKRVLLLNCVLFKAMAQKSVPRSFAFLRSLRNRLFYKNDLISKHEYH</sequence>
<proteinExistence type="predicted"/>
<reference evidence="2 3" key="1">
    <citation type="submission" date="2016-10" db="EMBL/GenBank/DDBJ databases">
        <authorList>
            <person name="de Groot N.N."/>
        </authorList>
    </citation>
    <scope>NUCLEOTIDE SEQUENCE [LARGE SCALE GENOMIC DNA]</scope>
    <source>
        <strain evidence="2 3">CGMCC 1.6848</strain>
    </source>
</reference>
<dbReference type="InterPro" id="IPR001173">
    <property type="entry name" value="Glyco_trans_2-like"/>
</dbReference>
<dbReference type="SUPFAM" id="SSF53448">
    <property type="entry name" value="Nucleotide-diphospho-sugar transferases"/>
    <property type="match status" value="1"/>
</dbReference>
<dbReference type="GO" id="GO:0016758">
    <property type="term" value="F:hexosyltransferase activity"/>
    <property type="evidence" value="ECO:0007669"/>
    <property type="project" value="UniProtKB-ARBA"/>
</dbReference>
<evidence type="ECO:0000313" key="3">
    <source>
        <dbReference type="Proteomes" id="UP000199040"/>
    </source>
</evidence>
<dbReference type="PANTHER" id="PTHR22916:SF3">
    <property type="entry name" value="UDP-GLCNAC:BETAGAL BETA-1,3-N-ACETYLGLUCOSAMINYLTRANSFERASE-LIKE PROTEIN 1"/>
    <property type="match status" value="1"/>
</dbReference>
<dbReference type="InterPro" id="IPR029044">
    <property type="entry name" value="Nucleotide-diphossugar_trans"/>
</dbReference>
<protein>
    <submittedName>
        <fullName evidence="2">Glycosyltransferase involved in cell wall bisynthesis</fullName>
    </submittedName>
</protein>
<dbReference type="AlphaFoldDB" id="A0A1I2ZEU3"/>
<dbReference type="Proteomes" id="UP000199040">
    <property type="component" value="Unassembled WGS sequence"/>
</dbReference>
<accession>A0A1I2ZEU3</accession>
<gene>
    <name evidence="2" type="ORF">SAMN04487959_10380</name>
</gene>
<dbReference type="RefSeq" id="WP_092843856.1">
    <property type="nucleotide sequence ID" value="NZ_FOPY01000003.1"/>
</dbReference>
<keyword evidence="2" id="KW-0808">Transferase</keyword>
<evidence type="ECO:0000259" key="1">
    <source>
        <dbReference type="Pfam" id="PF00535"/>
    </source>
</evidence>
<dbReference type="Gene3D" id="3.90.550.10">
    <property type="entry name" value="Spore Coat Polysaccharide Biosynthesis Protein SpsA, Chain A"/>
    <property type="match status" value="1"/>
</dbReference>
<dbReference type="Pfam" id="PF00535">
    <property type="entry name" value="Glycos_transf_2"/>
    <property type="match status" value="1"/>
</dbReference>